<evidence type="ECO:0000256" key="5">
    <source>
        <dbReference type="ARBA" id="ARBA00022516"/>
    </source>
</evidence>
<keyword evidence="12 14" id="KW-0456">Lyase</keyword>
<dbReference type="GO" id="GO:0102158">
    <property type="term" value="F:very-long-chain (3R)-3-hydroxyacyl-CoA dehydratase activity"/>
    <property type="evidence" value="ECO:0007669"/>
    <property type="project" value="UniProtKB-EC"/>
</dbReference>
<evidence type="ECO:0000313" key="15">
    <source>
        <dbReference type="EMBL" id="JAB82770.1"/>
    </source>
</evidence>
<comment type="subcellular location">
    <subcellularLocation>
        <location evidence="14">Endoplasmic reticulum membrane</location>
        <topology evidence="14">Multi-pass membrane protein</topology>
    </subcellularLocation>
    <subcellularLocation>
        <location evidence="1">Membrane</location>
        <topology evidence="1">Multi-pass membrane protein</topology>
    </subcellularLocation>
</comment>
<evidence type="ECO:0000256" key="8">
    <source>
        <dbReference type="ARBA" id="ARBA00022989"/>
    </source>
</evidence>
<dbReference type="Pfam" id="PF04387">
    <property type="entry name" value="PTPLA"/>
    <property type="match status" value="1"/>
</dbReference>
<accession>V5HGK3</accession>
<feature type="non-terminal residue" evidence="15">
    <location>
        <position position="1"/>
    </location>
</feature>
<evidence type="ECO:0000256" key="1">
    <source>
        <dbReference type="ARBA" id="ARBA00004141"/>
    </source>
</evidence>
<dbReference type="UniPathway" id="UPA00094"/>
<dbReference type="GO" id="GO:0030148">
    <property type="term" value="P:sphingolipid biosynthetic process"/>
    <property type="evidence" value="ECO:0007669"/>
    <property type="project" value="TreeGrafter"/>
</dbReference>
<dbReference type="PANTHER" id="PTHR11035">
    <property type="entry name" value="VERY-LONG-CHAIN (3R)-3-HYDROXYACYL-COA DEHYDRATASE"/>
    <property type="match status" value="1"/>
</dbReference>
<feature type="transmembrane region" description="Helical" evidence="14">
    <location>
        <begin position="192"/>
        <end position="211"/>
    </location>
</feature>
<dbReference type="AlphaFoldDB" id="V5HGK3"/>
<keyword evidence="7 14" id="KW-0276">Fatty acid metabolism</keyword>
<evidence type="ECO:0000256" key="6">
    <source>
        <dbReference type="ARBA" id="ARBA00022692"/>
    </source>
</evidence>
<comment type="similarity">
    <text evidence="3 14">Belongs to the very long-chain fatty acids dehydratase HACD family.</text>
</comment>
<protein>
    <recommendedName>
        <fullName evidence="4 14">Very-long-chain (3R)-3-hydroxyacyl-CoA dehydratase</fullName>
        <ecNumber evidence="4 14">4.2.1.134</ecNumber>
    </recommendedName>
</protein>
<comment type="function">
    <text evidence="14">Catalyzes the third of the four reactions of the long-chain fatty acids elongation cycle. This endoplasmic reticulum-bound enzymatic process, allows the addition of two carbons to the chain of long- and very long-chain fatty acids/VLCFAs per cycle. This enzyme catalyzes the dehydration of the 3-hydroxyacyl-CoA intermediate into trans-2,3-enoyl-CoA, within each cycle of fatty acid elongation. Thereby, it participates to the production of VLCFAs of different chain lengths that are involved in multiple biological processes as precursors of membrane lipids and lipid mediators.</text>
</comment>
<sequence length="306" mass="34605">KMSKAAPTKRGPSAEGKLYLACYNALQCAGWGFILVRTLGFLLQNKCFHGLWPHVALPVEFFQTLALLEVVHCLVGLVATSPFLTLIQILSRLMVVWGILVPVPESQNQYGIVMLLVAWCLAEITRYAFYGATLYNSCPYFLAWCRYSFFLVLYPTGVTGEIVTMIAALPYIRQRGLFSIALPNLANFSFDYHTAVILIIASYVPFFPQLFGHLLKQRGKFLVPEGRREAALRLRETWPHRLCASTAFFGCSGLPQSETRAPFGRNLTFLLFYCWFRRNTHLRTKRQGLRNGRWGCKDGVVAGDIT</sequence>
<evidence type="ECO:0000256" key="7">
    <source>
        <dbReference type="ARBA" id="ARBA00022832"/>
    </source>
</evidence>
<proteinExistence type="evidence at transcript level"/>
<name>V5HGK3_IXORI</name>
<comment type="caution">
    <text evidence="14">Lacks conserved residue(s) required for the propagation of feature annotation.</text>
</comment>
<comment type="catalytic activity">
    <reaction evidence="13 14">
        <text>a very-long-chain (3R)-3-hydroxyacyl-CoA = a very-long-chain (2E)-enoyl-CoA + H2O</text>
        <dbReference type="Rhea" id="RHEA:45812"/>
        <dbReference type="ChEBI" id="CHEBI:15377"/>
        <dbReference type="ChEBI" id="CHEBI:83728"/>
        <dbReference type="ChEBI" id="CHEBI:85440"/>
        <dbReference type="EC" id="4.2.1.134"/>
    </reaction>
</comment>
<evidence type="ECO:0000256" key="14">
    <source>
        <dbReference type="RuleBase" id="RU363109"/>
    </source>
</evidence>
<evidence type="ECO:0000256" key="12">
    <source>
        <dbReference type="ARBA" id="ARBA00023239"/>
    </source>
</evidence>
<dbReference type="EMBL" id="GANP01001698">
    <property type="protein sequence ID" value="JAB82770.1"/>
    <property type="molecule type" value="mRNA"/>
</dbReference>
<keyword evidence="10 14" id="KW-0472">Membrane</keyword>
<evidence type="ECO:0000256" key="10">
    <source>
        <dbReference type="ARBA" id="ARBA00023136"/>
    </source>
</evidence>
<keyword evidence="9 14" id="KW-0443">Lipid metabolism</keyword>
<dbReference type="InterPro" id="IPR007482">
    <property type="entry name" value="Tyr_Pase-like_PTPLA"/>
</dbReference>
<dbReference type="PANTHER" id="PTHR11035:SF3">
    <property type="entry name" value="VERY-LONG-CHAIN (3R)-3-HYDROXYACYL-COA DEHYDRATASE"/>
    <property type="match status" value="1"/>
</dbReference>
<feature type="transmembrane region" description="Helical" evidence="14">
    <location>
        <begin position="149"/>
        <end position="172"/>
    </location>
</feature>
<evidence type="ECO:0000256" key="9">
    <source>
        <dbReference type="ARBA" id="ARBA00023098"/>
    </source>
</evidence>
<comment type="pathway">
    <text evidence="2 14">Lipid metabolism; fatty acid biosynthesis.</text>
</comment>
<keyword evidence="11 14" id="KW-0275">Fatty acid biosynthesis</keyword>
<keyword evidence="6 14" id="KW-0812">Transmembrane</keyword>
<dbReference type="EC" id="4.2.1.134" evidence="4 14"/>
<evidence type="ECO:0000256" key="4">
    <source>
        <dbReference type="ARBA" id="ARBA00013122"/>
    </source>
</evidence>
<reference evidence="15" key="1">
    <citation type="journal article" date="2015" name="Sci. Rep.">
        <title>Tissue- and time-dependent transcription in Ixodes ricinus salivary glands and midguts when blood feeding on the vertebrate host.</title>
        <authorList>
            <person name="Kotsyfakis M."/>
            <person name="Schwarz A."/>
            <person name="Erhart J."/>
            <person name="Ribeiro J.M."/>
        </authorList>
    </citation>
    <scope>NUCLEOTIDE SEQUENCE</scope>
    <source>
        <tissue evidence="15">Salivary gland and midgut</tissue>
    </source>
</reference>
<dbReference type="GO" id="GO:0005789">
    <property type="term" value="C:endoplasmic reticulum membrane"/>
    <property type="evidence" value="ECO:0007669"/>
    <property type="project" value="UniProtKB-SubCell"/>
</dbReference>
<dbReference type="GO" id="GO:0030497">
    <property type="term" value="P:fatty acid elongation"/>
    <property type="evidence" value="ECO:0007669"/>
    <property type="project" value="TreeGrafter"/>
</dbReference>
<dbReference type="GO" id="GO:0042761">
    <property type="term" value="P:very long-chain fatty acid biosynthetic process"/>
    <property type="evidence" value="ECO:0007669"/>
    <property type="project" value="TreeGrafter"/>
</dbReference>
<evidence type="ECO:0000256" key="3">
    <source>
        <dbReference type="ARBA" id="ARBA00007811"/>
    </source>
</evidence>
<keyword evidence="14" id="KW-0256">Endoplasmic reticulum</keyword>
<organism evidence="15">
    <name type="scientific">Ixodes ricinus</name>
    <name type="common">Common tick</name>
    <name type="synonym">Acarus ricinus</name>
    <dbReference type="NCBI Taxonomy" id="34613"/>
    <lineage>
        <taxon>Eukaryota</taxon>
        <taxon>Metazoa</taxon>
        <taxon>Ecdysozoa</taxon>
        <taxon>Arthropoda</taxon>
        <taxon>Chelicerata</taxon>
        <taxon>Arachnida</taxon>
        <taxon>Acari</taxon>
        <taxon>Parasitiformes</taxon>
        <taxon>Ixodida</taxon>
        <taxon>Ixodoidea</taxon>
        <taxon>Ixodidae</taxon>
        <taxon>Ixodinae</taxon>
        <taxon>Ixodes</taxon>
    </lineage>
</organism>
<keyword evidence="8 14" id="KW-1133">Transmembrane helix</keyword>
<keyword evidence="5 14" id="KW-0444">Lipid biosynthesis</keyword>
<evidence type="ECO:0000256" key="2">
    <source>
        <dbReference type="ARBA" id="ARBA00005194"/>
    </source>
</evidence>
<evidence type="ECO:0000256" key="11">
    <source>
        <dbReference type="ARBA" id="ARBA00023160"/>
    </source>
</evidence>
<evidence type="ECO:0000256" key="13">
    <source>
        <dbReference type="ARBA" id="ARBA00036671"/>
    </source>
</evidence>
<feature type="transmembrane region" description="Helical" evidence="14">
    <location>
        <begin position="110"/>
        <end position="129"/>
    </location>
</feature>